<dbReference type="NCBIfam" id="TIGR03108">
    <property type="entry name" value="eps_aminotran_1"/>
    <property type="match status" value="1"/>
</dbReference>
<feature type="binding site" evidence="9">
    <location>
        <position position="291"/>
    </location>
    <ligand>
        <name>ATP</name>
        <dbReference type="ChEBI" id="CHEBI:30616"/>
    </ligand>
</feature>
<comment type="similarity">
    <text evidence="2">Belongs to the asparagine synthetase family.</text>
</comment>
<dbReference type="OrthoDB" id="9763290at2"/>
<feature type="binding site" evidence="9">
    <location>
        <position position="100"/>
    </location>
    <ligand>
        <name>L-glutamine</name>
        <dbReference type="ChEBI" id="CHEBI:58359"/>
    </ligand>
</feature>
<dbReference type="GO" id="GO:0004066">
    <property type="term" value="F:asparagine synthase (glutamine-hydrolyzing) activity"/>
    <property type="evidence" value="ECO:0007669"/>
    <property type="project" value="UniProtKB-EC"/>
</dbReference>
<comment type="catalytic activity">
    <reaction evidence="7">
        <text>L-aspartate + L-glutamine + ATP + H2O = L-asparagine + L-glutamate + AMP + diphosphate + H(+)</text>
        <dbReference type="Rhea" id="RHEA:12228"/>
        <dbReference type="ChEBI" id="CHEBI:15377"/>
        <dbReference type="ChEBI" id="CHEBI:15378"/>
        <dbReference type="ChEBI" id="CHEBI:29985"/>
        <dbReference type="ChEBI" id="CHEBI:29991"/>
        <dbReference type="ChEBI" id="CHEBI:30616"/>
        <dbReference type="ChEBI" id="CHEBI:33019"/>
        <dbReference type="ChEBI" id="CHEBI:58048"/>
        <dbReference type="ChEBI" id="CHEBI:58359"/>
        <dbReference type="ChEBI" id="CHEBI:456215"/>
        <dbReference type="EC" id="6.3.5.4"/>
    </reaction>
</comment>
<dbReference type="InterPro" id="IPR017539">
    <property type="entry name" value="XrtA_amidotfase"/>
</dbReference>
<dbReference type="SUPFAM" id="SSF52402">
    <property type="entry name" value="Adenine nucleotide alpha hydrolases-like"/>
    <property type="match status" value="1"/>
</dbReference>
<organism evidence="12 13">
    <name type="scientific">Sphingomonas mucosissima</name>
    <dbReference type="NCBI Taxonomy" id="370959"/>
    <lineage>
        <taxon>Bacteria</taxon>
        <taxon>Pseudomonadati</taxon>
        <taxon>Pseudomonadota</taxon>
        <taxon>Alphaproteobacteria</taxon>
        <taxon>Sphingomonadales</taxon>
        <taxon>Sphingomonadaceae</taxon>
        <taxon>Sphingomonas</taxon>
    </lineage>
</organism>
<keyword evidence="8" id="KW-0028">Amino-acid biosynthesis</keyword>
<evidence type="ECO:0000259" key="11">
    <source>
        <dbReference type="PROSITE" id="PS51278"/>
    </source>
</evidence>
<dbReference type="InterPro" id="IPR051786">
    <property type="entry name" value="ASN_synthetase/amidase"/>
</dbReference>
<feature type="site" description="Important for beta-aspartyl-AMP intermediate formation" evidence="10">
    <location>
        <position position="365"/>
    </location>
</feature>
<dbReference type="NCBIfam" id="TIGR01536">
    <property type="entry name" value="asn_synth_AEB"/>
    <property type="match status" value="1"/>
</dbReference>
<protein>
    <recommendedName>
        <fullName evidence="3">asparagine synthase (glutamine-hydrolyzing)</fullName>
        <ecNumber evidence="3">6.3.5.4</ecNumber>
    </recommendedName>
</protein>
<keyword evidence="6 8" id="KW-0315">Glutamine amidotransferase</keyword>
<evidence type="ECO:0000256" key="4">
    <source>
        <dbReference type="ARBA" id="ARBA00022741"/>
    </source>
</evidence>
<evidence type="ECO:0000313" key="13">
    <source>
        <dbReference type="Proteomes" id="UP000197783"/>
    </source>
</evidence>
<dbReference type="PANTHER" id="PTHR43284:SF1">
    <property type="entry name" value="ASPARAGINE SYNTHETASE"/>
    <property type="match status" value="1"/>
</dbReference>
<dbReference type="PANTHER" id="PTHR43284">
    <property type="entry name" value="ASPARAGINE SYNTHETASE (GLUTAMINE-HYDROLYZING)"/>
    <property type="match status" value="1"/>
</dbReference>
<dbReference type="Pfam" id="PF00733">
    <property type="entry name" value="Asn_synthase"/>
    <property type="match status" value="1"/>
</dbReference>
<dbReference type="InterPro" id="IPR033738">
    <property type="entry name" value="AsnB_N"/>
</dbReference>
<evidence type="ECO:0000256" key="6">
    <source>
        <dbReference type="ARBA" id="ARBA00022962"/>
    </source>
</evidence>
<dbReference type="InterPro" id="IPR001962">
    <property type="entry name" value="Asn_synthase"/>
</dbReference>
<dbReference type="PROSITE" id="PS51278">
    <property type="entry name" value="GATASE_TYPE_2"/>
    <property type="match status" value="1"/>
</dbReference>
<keyword evidence="5 9" id="KW-0067">ATP-binding</keyword>
<keyword evidence="4 9" id="KW-0547">Nucleotide-binding</keyword>
<dbReference type="CDD" id="cd00712">
    <property type="entry name" value="AsnB"/>
    <property type="match status" value="1"/>
</dbReference>
<dbReference type="AlphaFoldDB" id="A0A245ZR17"/>
<sequence length="630" mass="69321">MCGLAGLYYPETPKPVDPARIRAMTEAMAVRGPDGEGVWTAPGVGLGHRRLSIIDVEGSPQPMHDGEGALSVLFNGCIYNYRELRAELGAKGWAFRTGGDTEVLLAAWAAWGPAMLDRLNGMFAFVIHDARAQQLFMARDRMGVKPLHYARLADGALAFSSELKGLLAHPLLRRVPDIRAVEDFLAFGYVPDDACIVAGVSKLPAGHYLLVQRGKPVPAPVQWWDVSFADRAKGSTKALEEELIAHMREGVRSRLVADVPLGAFLSGGVDSSAVVALMAEASPQAVRTCTIGFAEAGHDERAFAATVAERFRTDHDTRVVSSENFGLIDRLVAAFDEPFADASALATYQVCALAREKVTVALSGDGADEIMAGYRRYRFQAAEERVRALLPPQFRSQVFGTLGRLYPKADWAPRPLRAKTTLLALADEGAEAYARAVGVTTPAIRARLFNDAARRALNGHRAEDRYIAAMRDAPARDPIDRAQYADMKIWLPGDILAKTDRTSMAVSLEAREPLLDHRLVTFAARLPASMRLRHGEGKWLMKKAMERYLPREVLYRPKMGFVTPVSDWFRGALAGEAAALSRSRVLADTGWFDMEALRSIAEAHRAGREEHGRTLWQFVMLERSLKRLFA</sequence>
<dbReference type="Gene3D" id="3.40.50.620">
    <property type="entry name" value="HUPs"/>
    <property type="match status" value="1"/>
</dbReference>
<dbReference type="InterPro" id="IPR014729">
    <property type="entry name" value="Rossmann-like_a/b/a_fold"/>
</dbReference>
<dbReference type="InterPro" id="IPR017932">
    <property type="entry name" value="GATase_2_dom"/>
</dbReference>
<dbReference type="PIRSF" id="PIRSF001589">
    <property type="entry name" value="Asn_synthetase_glu-h"/>
    <property type="match status" value="1"/>
</dbReference>
<dbReference type="Pfam" id="PF13537">
    <property type="entry name" value="GATase_7"/>
    <property type="match status" value="1"/>
</dbReference>
<feature type="domain" description="Glutamine amidotransferase type-2" evidence="11">
    <location>
        <begin position="2"/>
        <end position="214"/>
    </location>
</feature>
<name>A0A245ZR17_9SPHN</name>
<gene>
    <name evidence="12" type="primary">asnB</name>
    <name evidence="12" type="ORF">SPMU_05160</name>
</gene>
<dbReference type="EC" id="6.3.5.4" evidence="3"/>
<dbReference type="GO" id="GO:0005829">
    <property type="term" value="C:cytosol"/>
    <property type="evidence" value="ECO:0007669"/>
    <property type="project" value="TreeGrafter"/>
</dbReference>
<proteinExistence type="inferred from homology"/>
<dbReference type="GO" id="GO:0006529">
    <property type="term" value="P:asparagine biosynthetic process"/>
    <property type="evidence" value="ECO:0007669"/>
    <property type="project" value="UniProtKB-KW"/>
</dbReference>
<evidence type="ECO:0000256" key="2">
    <source>
        <dbReference type="ARBA" id="ARBA00005752"/>
    </source>
</evidence>
<comment type="caution">
    <text evidence="12">The sequence shown here is derived from an EMBL/GenBank/DDBJ whole genome shotgun (WGS) entry which is preliminary data.</text>
</comment>
<dbReference type="Proteomes" id="UP000197783">
    <property type="component" value="Unassembled WGS sequence"/>
</dbReference>
<dbReference type="InterPro" id="IPR006426">
    <property type="entry name" value="Asn_synth_AEB"/>
</dbReference>
<evidence type="ECO:0000256" key="7">
    <source>
        <dbReference type="ARBA" id="ARBA00048741"/>
    </source>
</evidence>
<evidence type="ECO:0000256" key="5">
    <source>
        <dbReference type="ARBA" id="ARBA00022840"/>
    </source>
</evidence>
<dbReference type="EMBL" id="NBBJ01000001">
    <property type="protein sequence ID" value="OWK32195.1"/>
    <property type="molecule type" value="Genomic_DNA"/>
</dbReference>
<keyword evidence="8" id="KW-0061">Asparagine biosynthesis</keyword>
<feature type="active site" description="For GATase activity" evidence="8">
    <location>
        <position position="2"/>
    </location>
</feature>
<evidence type="ECO:0000256" key="8">
    <source>
        <dbReference type="PIRSR" id="PIRSR001589-1"/>
    </source>
</evidence>
<dbReference type="GO" id="GO:0005524">
    <property type="term" value="F:ATP binding"/>
    <property type="evidence" value="ECO:0007669"/>
    <property type="project" value="UniProtKB-KW"/>
</dbReference>
<dbReference type="RefSeq" id="WP_088331629.1">
    <property type="nucleotide sequence ID" value="NZ_NBBJ01000001.1"/>
</dbReference>
<dbReference type="CDD" id="cd01991">
    <property type="entry name" value="Asn_synthase_B_C"/>
    <property type="match status" value="1"/>
</dbReference>
<evidence type="ECO:0000256" key="9">
    <source>
        <dbReference type="PIRSR" id="PIRSR001589-2"/>
    </source>
</evidence>
<dbReference type="SUPFAM" id="SSF56235">
    <property type="entry name" value="N-terminal nucleophile aminohydrolases (Ntn hydrolases)"/>
    <property type="match status" value="1"/>
</dbReference>
<reference evidence="12 13" key="1">
    <citation type="submission" date="2017-03" db="EMBL/GenBank/DDBJ databases">
        <title>Genome sequence of Sphingomonas mucosissima DSM 17494.</title>
        <authorList>
            <person name="Poehlein A."/>
            <person name="Wuebbeler J.H."/>
            <person name="Steinbuechel A."/>
            <person name="Daniel R."/>
        </authorList>
    </citation>
    <scope>NUCLEOTIDE SEQUENCE [LARGE SCALE GENOMIC DNA]</scope>
    <source>
        <strain evidence="12 13">DSM 17494</strain>
    </source>
</reference>
<dbReference type="Gene3D" id="3.60.20.10">
    <property type="entry name" value="Glutamine Phosphoribosylpyrophosphate, subunit 1, domain 1"/>
    <property type="match status" value="1"/>
</dbReference>
<keyword evidence="12" id="KW-0436">Ligase</keyword>
<keyword evidence="13" id="KW-1185">Reference proteome</keyword>
<comment type="pathway">
    <text evidence="1">Amino-acid biosynthesis; L-asparagine biosynthesis; L-asparagine from L-aspartate (L-Gln route): step 1/1.</text>
</comment>
<feature type="binding site" evidence="9">
    <location>
        <begin position="363"/>
        <end position="364"/>
    </location>
    <ligand>
        <name>ATP</name>
        <dbReference type="ChEBI" id="CHEBI:30616"/>
    </ligand>
</feature>
<evidence type="ECO:0000256" key="1">
    <source>
        <dbReference type="ARBA" id="ARBA00005187"/>
    </source>
</evidence>
<accession>A0A245ZR17</accession>
<evidence type="ECO:0000256" key="10">
    <source>
        <dbReference type="PIRSR" id="PIRSR001589-3"/>
    </source>
</evidence>
<dbReference type="InterPro" id="IPR029055">
    <property type="entry name" value="Ntn_hydrolases_N"/>
</dbReference>
<evidence type="ECO:0000313" key="12">
    <source>
        <dbReference type="EMBL" id="OWK32195.1"/>
    </source>
</evidence>
<evidence type="ECO:0000256" key="3">
    <source>
        <dbReference type="ARBA" id="ARBA00012737"/>
    </source>
</evidence>